<protein>
    <submittedName>
        <fullName evidence="1">Uncharacterized protein</fullName>
    </submittedName>
</protein>
<proteinExistence type="predicted"/>
<gene>
    <name evidence="1" type="ORF">A4R26_15160</name>
</gene>
<dbReference type="Proteomes" id="UP000192276">
    <property type="component" value="Unassembled WGS sequence"/>
</dbReference>
<organism evidence="1 2">
    <name type="scientific">Niastella populi</name>
    <dbReference type="NCBI Taxonomy" id="550983"/>
    <lineage>
        <taxon>Bacteria</taxon>
        <taxon>Pseudomonadati</taxon>
        <taxon>Bacteroidota</taxon>
        <taxon>Chitinophagia</taxon>
        <taxon>Chitinophagales</taxon>
        <taxon>Chitinophagaceae</taxon>
        <taxon>Niastella</taxon>
    </lineage>
</organism>
<sequence length="62" mass="7090">MGISLPVRCLERKVKAVAVTQLEKFVRDRDARKRLRRIWLACSGKVGHGKVSRMVVENELKA</sequence>
<accession>A0A1V9G326</accession>
<reference evidence="2" key="1">
    <citation type="submission" date="2016-04" db="EMBL/GenBank/DDBJ databases">
        <authorList>
            <person name="Chen L."/>
            <person name="Zhuang W."/>
            <person name="Wang G."/>
        </authorList>
    </citation>
    <scope>NUCLEOTIDE SEQUENCE [LARGE SCALE GENOMIC DNA]</scope>
    <source>
        <strain evidence="2">208</strain>
    </source>
</reference>
<evidence type="ECO:0000313" key="2">
    <source>
        <dbReference type="Proteomes" id="UP000192276"/>
    </source>
</evidence>
<dbReference type="AlphaFoldDB" id="A0A1V9G326"/>
<keyword evidence="2" id="KW-1185">Reference proteome</keyword>
<name>A0A1V9G326_9BACT</name>
<dbReference type="EMBL" id="LWBP01000078">
    <property type="protein sequence ID" value="OQP65045.1"/>
    <property type="molecule type" value="Genomic_DNA"/>
</dbReference>
<comment type="caution">
    <text evidence="1">The sequence shown here is derived from an EMBL/GenBank/DDBJ whole genome shotgun (WGS) entry which is preliminary data.</text>
</comment>
<evidence type="ECO:0000313" key="1">
    <source>
        <dbReference type="EMBL" id="OQP65045.1"/>
    </source>
</evidence>